<evidence type="ECO:0000313" key="2">
    <source>
        <dbReference type="EMBL" id="EAS03250.2"/>
    </source>
</evidence>
<feature type="region of interest" description="Disordered" evidence="1">
    <location>
        <begin position="331"/>
        <end position="359"/>
    </location>
</feature>
<dbReference type="KEGG" id="tet:TTHERM_00535860"/>
<dbReference type="EMBL" id="GG662495">
    <property type="protein sequence ID" value="EAS03250.2"/>
    <property type="molecule type" value="Genomic_DNA"/>
</dbReference>
<evidence type="ECO:0000256" key="1">
    <source>
        <dbReference type="SAM" id="MobiDB-lite"/>
    </source>
</evidence>
<gene>
    <name evidence="2" type="ORF">TTHERM_00535860</name>
</gene>
<protein>
    <submittedName>
        <fullName evidence="2">Uncharacterized protein</fullName>
    </submittedName>
</protein>
<name>I7LX14_TETTS</name>
<dbReference type="GeneID" id="7826591"/>
<feature type="compositionally biased region" description="Polar residues" evidence="1">
    <location>
        <begin position="249"/>
        <end position="275"/>
    </location>
</feature>
<sequence>MGNQIVDKGIKPIVKKEFENLKSKQRDYLTVSEVIKFQHPENYQFQFDHLGNLFVLNSSRSGTFSIQEFYKFIEFCQNNLKNVKTYEFQSQLQAATTHVLLQYLQKENGENEIVDWVEQMLLKNEKNAITFERMGNTKFIGIQTVKILYEIFKIKMMNGMEIQQFFYLLQQCGEEAGLMAPDAKELDEYVPVEMGKEFARQYLRGFAKLMREVGFNDDSSMQQDITMLEASLHNTNNPINKIGQNQIDNLQGRGENNFQDYQRGDNTGGFNSNDQYFEDEIDVEDEDEINDEDDEDEDDEEEELYDLNRIDDQDETSYNKFQNKFRYTQSSGIAQYQQQQRQTQNNNFNNQDEESEKQKQNLEDKYKDNYFVYQQKQNLKSGLNSSGQKHKSQSINNSLSQQYQDQVTTSQPKQGIVIPPLQVNLTQKGYMPNNFM</sequence>
<reference evidence="3" key="1">
    <citation type="journal article" date="2006" name="PLoS Biol.">
        <title>Macronuclear genome sequence of the ciliate Tetrahymena thermophila, a model eukaryote.</title>
        <authorList>
            <person name="Eisen J.A."/>
            <person name="Coyne R.S."/>
            <person name="Wu M."/>
            <person name="Wu D."/>
            <person name="Thiagarajan M."/>
            <person name="Wortman J.R."/>
            <person name="Badger J.H."/>
            <person name="Ren Q."/>
            <person name="Amedeo P."/>
            <person name="Jones K.M."/>
            <person name="Tallon L.J."/>
            <person name="Delcher A.L."/>
            <person name="Salzberg S.L."/>
            <person name="Silva J.C."/>
            <person name="Haas B.J."/>
            <person name="Majoros W.H."/>
            <person name="Farzad M."/>
            <person name="Carlton J.M."/>
            <person name="Smith R.K. Jr."/>
            <person name="Garg J."/>
            <person name="Pearlman R.E."/>
            <person name="Karrer K.M."/>
            <person name="Sun L."/>
            <person name="Manning G."/>
            <person name="Elde N.C."/>
            <person name="Turkewitz A.P."/>
            <person name="Asai D.J."/>
            <person name="Wilkes D.E."/>
            <person name="Wang Y."/>
            <person name="Cai H."/>
            <person name="Collins K."/>
            <person name="Stewart B.A."/>
            <person name="Lee S.R."/>
            <person name="Wilamowska K."/>
            <person name="Weinberg Z."/>
            <person name="Ruzzo W.L."/>
            <person name="Wloga D."/>
            <person name="Gaertig J."/>
            <person name="Frankel J."/>
            <person name="Tsao C.-C."/>
            <person name="Gorovsky M.A."/>
            <person name="Keeling P.J."/>
            <person name="Waller R.F."/>
            <person name="Patron N.J."/>
            <person name="Cherry J.M."/>
            <person name="Stover N.A."/>
            <person name="Krieger C.J."/>
            <person name="del Toro C."/>
            <person name="Ryder H.F."/>
            <person name="Williamson S.C."/>
            <person name="Barbeau R.A."/>
            <person name="Hamilton E.P."/>
            <person name="Orias E."/>
        </authorList>
    </citation>
    <scope>NUCLEOTIDE SEQUENCE [LARGE SCALE GENOMIC DNA]</scope>
    <source>
        <strain evidence="3">SB210</strain>
    </source>
</reference>
<dbReference type="eggNOG" id="ENOG502RB5G">
    <property type="taxonomic scope" value="Eukaryota"/>
</dbReference>
<feature type="region of interest" description="Disordered" evidence="1">
    <location>
        <begin position="249"/>
        <end position="302"/>
    </location>
</feature>
<feature type="region of interest" description="Disordered" evidence="1">
    <location>
        <begin position="380"/>
        <end position="411"/>
    </location>
</feature>
<accession>I7LX14</accession>
<dbReference type="RefSeq" id="XP_001023495.2">
    <property type="nucleotide sequence ID" value="XM_001023495.3"/>
</dbReference>
<dbReference type="InParanoid" id="I7LX14"/>
<proteinExistence type="predicted"/>
<evidence type="ECO:0000313" key="3">
    <source>
        <dbReference type="Proteomes" id="UP000009168"/>
    </source>
</evidence>
<feature type="compositionally biased region" description="Acidic residues" evidence="1">
    <location>
        <begin position="276"/>
        <end position="302"/>
    </location>
</feature>
<dbReference type="AlphaFoldDB" id="I7LX14"/>
<feature type="compositionally biased region" description="Low complexity" evidence="1">
    <location>
        <begin position="335"/>
        <end position="350"/>
    </location>
</feature>
<organism evidence="2 3">
    <name type="scientific">Tetrahymena thermophila (strain SB210)</name>
    <dbReference type="NCBI Taxonomy" id="312017"/>
    <lineage>
        <taxon>Eukaryota</taxon>
        <taxon>Sar</taxon>
        <taxon>Alveolata</taxon>
        <taxon>Ciliophora</taxon>
        <taxon>Intramacronucleata</taxon>
        <taxon>Oligohymenophorea</taxon>
        <taxon>Hymenostomatida</taxon>
        <taxon>Tetrahymenina</taxon>
        <taxon>Tetrahymenidae</taxon>
        <taxon>Tetrahymena</taxon>
    </lineage>
</organism>
<dbReference type="Proteomes" id="UP000009168">
    <property type="component" value="Unassembled WGS sequence"/>
</dbReference>
<keyword evidence="3" id="KW-1185">Reference proteome</keyword>
<dbReference type="OrthoDB" id="10257659at2759"/>